<proteinExistence type="inferred from homology"/>
<dbReference type="GO" id="GO:0046856">
    <property type="term" value="P:phosphatidylinositol dephosphorylation"/>
    <property type="evidence" value="ECO:0007669"/>
    <property type="project" value="InterPro"/>
</dbReference>
<dbReference type="SUPFAM" id="SSF56219">
    <property type="entry name" value="DNase I-like"/>
    <property type="match status" value="1"/>
</dbReference>
<protein>
    <submittedName>
        <fullName evidence="5">Type I inositol-1,4,5-trisphosphate 5-phosphatase</fullName>
    </submittedName>
</protein>
<evidence type="ECO:0000256" key="2">
    <source>
        <dbReference type="ARBA" id="ARBA00022801"/>
    </source>
</evidence>
<feature type="region of interest" description="Disordered" evidence="3">
    <location>
        <begin position="317"/>
        <end position="336"/>
    </location>
</feature>
<feature type="compositionally biased region" description="Acidic residues" evidence="3">
    <location>
        <begin position="318"/>
        <end position="329"/>
    </location>
</feature>
<evidence type="ECO:0000313" key="6">
    <source>
        <dbReference type="Proteomes" id="UP001055439"/>
    </source>
</evidence>
<dbReference type="Pfam" id="PF22669">
    <property type="entry name" value="Exo_endo_phos2"/>
    <property type="match status" value="2"/>
</dbReference>
<dbReference type="Gene3D" id="3.60.10.10">
    <property type="entry name" value="Endonuclease/exonuclease/phosphatase"/>
    <property type="match status" value="2"/>
</dbReference>
<dbReference type="EMBL" id="CP097504">
    <property type="protein sequence ID" value="URD90599.1"/>
    <property type="molecule type" value="Genomic_DNA"/>
</dbReference>
<dbReference type="FunFam" id="3.60.10.10:FF:000027">
    <property type="entry name" value="Type IV inositol polyphosphate 5-phosphatase 7"/>
    <property type="match status" value="1"/>
</dbReference>
<dbReference type="InterPro" id="IPR045849">
    <property type="entry name" value="IP5P_plant"/>
</dbReference>
<dbReference type="Proteomes" id="UP001055439">
    <property type="component" value="Chromosome 2"/>
</dbReference>
<keyword evidence="6" id="KW-1185">Reference proteome</keyword>
<dbReference type="GO" id="GO:0004445">
    <property type="term" value="F:inositol-polyphosphate 5-phosphatase activity"/>
    <property type="evidence" value="ECO:0007669"/>
    <property type="project" value="InterPro"/>
</dbReference>
<dbReference type="PANTHER" id="PTHR45666:SF22">
    <property type="entry name" value="TYPE I INOSITOL POLYPHOSPHATE 5-PHOSPHATASE 4"/>
    <property type="match status" value="1"/>
</dbReference>
<dbReference type="SMART" id="SM00128">
    <property type="entry name" value="IPPc"/>
    <property type="match status" value="1"/>
</dbReference>
<evidence type="ECO:0000256" key="1">
    <source>
        <dbReference type="ARBA" id="ARBA00010768"/>
    </source>
</evidence>
<evidence type="ECO:0000313" key="5">
    <source>
        <dbReference type="EMBL" id="URD90599.1"/>
    </source>
</evidence>
<gene>
    <name evidence="5" type="ORF">MUK42_28146</name>
</gene>
<name>A0A9E7JS45_9LILI</name>
<sequence>MRMPVGTAREQSVMEGHVIFLLQCECFAVGAMSLKPCARRWANVVARTSCSTNGPRFLQALGRILGPSTLWLYEELSWPKTLVKRWFNIKSKGRERHADDVADRGDNRQWTANFSERETCTVKRSSTDRLSRKHIDQIQQGTFDPHSAQVADVQDYKIFVATWNVGGKSPPRNLILLDWLHSSSPSDIYVLGFQEIVPLNAGNVLVTEDNGPAKKWLWLIRKTLNSPDTCGSDSYHTPSPVPYPILELNADFERFSVRQKNSSLLHRRSFQYPSHSLKFEGDTILPQQMIERRFSVCDRVSFESRPSDFDSNFRCEGSSDDENFGEESPTDIFGSPNSYGYGAPPHVEERDRLSVNSRYCMVASKQMVGIFLTIWVRSDIREDIKNLKISCVGRGLMGYLGNKGSISISMSFHKTSFCFICSHLTSGQKDGDELRRNSDVMEILKKTRFPQVQRSDRDKSPETILDHDRIIWLGDLNYRIALSYRSVKTLVEMRNWRALLEKDQLRIEQRCGRVFEGWKEGRIYFPPTYKYSNNSDRYAGDDTNPKEKRRTPAWCDRILWHGRGLNQLSYVRGESRFSDHRPVYSIFTAEVEMAGHSYLRKNLGYFGSRVEAEELLPHSHGYTEHSASLQTTKTISQPLWKSACSSSNQANRGPKESIHLLETRDEGGGEGQGLSLVDGDAERGISAVEDHAEAPRLRADDAGQLRAAGAGGGRLVASDVVEARGQAHQGGRATAGLS</sequence>
<evidence type="ECO:0000256" key="3">
    <source>
        <dbReference type="SAM" id="MobiDB-lite"/>
    </source>
</evidence>
<comment type="similarity">
    <text evidence="1">Belongs to the inositol polyphosphate 5-phosphatase family.</text>
</comment>
<dbReference type="InterPro" id="IPR000300">
    <property type="entry name" value="IPPc"/>
</dbReference>
<dbReference type="GO" id="GO:0034485">
    <property type="term" value="F:phosphatidylinositol-3,4,5-trisphosphate 5-phosphatase activity"/>
    <property type="evidence" value="ECO:0007669"/>
    <property type="project" value="TreeGrafter"/>
</dbReference>
<feature type="domain" description="Inositol polyphosphate-related phosphatase" evidence="4">
    <location>
        <begin position="292"/>
        <end position="595"/>
    </location>
</feature>
<dbReference type="PANTHER" id="PTHR45666">
    <property type="entry name" value="TYPE IV INOSITOL POLYPHOSPHATE 5-PHOSPHATASE 9"/>
    <property type="match status" value="1"/>
</dbReference>
<dbReference type="GO" id="GO:0004439">
    <property type="term" value="F:phosphatidylinositol-4,5-bisphosphate 5-phosphatase activity"/>
    <property type="evidence" value="ECO:0007669"/>
    <property type="project" value="TreeGrafter"/>
</dbReference>
<keyword evidence="2" id="KW-0378">Hydrolase</keyword>
<evidence type="ECO:0000259" key="4">
    <source>
        <dbReference type="SMART" id="SM00128"/>
    </source>
</evidence>
<reference evidence="5" key="1">
    <citation type="submission" date="2022-05" db="EMBL/GenBank/DDBJ databases">
        <title>The Musa troglodytarum L. genome provides insights into the mechanism of non-climacteric behaviour and enrichment of carotenoids.</title>
        <authorList>
            <person name="Wang J."/>
        </authorList>
    </citation>
    <scope>NUCLEOTIDE SEQUENCE</scope>
    <source>
        <tissue evidence="5">Leaf</tissue>
    </source>
</reference>
<organism evidence="5 6">
    <name type="scientific">Musa troglodytarum</name>
    <name type="common">fe'i banana</name>
    <dbReference type="NCBI Taxonomy" id="320322"/>
    <lineage>
        <taxon>Eukaryota</taxon>
        <taxon>Viridiplantae</taxon>
        <taxon>Streptophyta</taxon>
        <taxon>Embryophyta</taxon>
        <taxon>Tracheophyta</taxon>
        <taxon>Spermatophyta</taxon>
        <taxon>Magnoliopsida</taxon>
        <taxon>Liliopsida</taxon>
        <taxon>Zingiberales</taxon>
        <taxon>Musaceae</taxon>
        <taxon>Musa</taxon>
    </lineage>
</organism>
<dbReference type="AlphaFoldDB" id="A0A9E7JS45"/>
<dbReference type="InterPro" id="IPR036691">
    <property type="entry name" value="Endo/exonu/phosph_ase_sf"/>
</dbReference>
<accession>A0A9E7JS45</accession>
<dbReference type="OrthoDB" id="62798at2759"/>